<sequence length="324" mass="33420">MNSPPATASIEAAFLWACELDVACAKPGNVSVASPGHRMTADLFMASAHAACGPLVRRGATIGARIEAAIARTHEAAGCNTNLGIVLLCAPLAAAFETQAESADTPDTPDTLGSAVHDVLAALSVDDASAAFRAIALANPAGLGKVPSQNVGAPPSVDLRAAMNLAADRDSIARQYTVDFADVLDFGLAQFHTALAARAGSPSALPQAVLATWLAFLTQWPDSHIARKHGLAWAQSVTREAAGWLTRATEGRLDPHALEAWDHALKSDGINPGTSADLTVATLFAAACLDPSLMRLPFPRVPVLNAPAEASCANRTGCIPEAMP</sequence>
<dbReference type="Pfam" id="PF01874">
    <property type="entry name" value="CitG"/>
    <property type="match status" value="1"/>
</dbReference>
<accession>A0ABX2BIF5</accession>
<dbReference type="RefSeq" id="WP_172309033.1">
    <property type="nucleotide sequence ID" value="NZ_WOEY01000015.1"/>
</dbReference>
<protein>
    <submittedName>
        <fullName evidence="1">Triphosphoribosyl-dephospho-CoA synthase</fullName>
    </submittedName>
</protein>
<dbReference type="PANTHER" id="PTHR42280:SF1">
    <property type="entry name" value="CITG FAMILY PROTEIN"/>
    <property type="match status" value="1"/>
</dbReference>
<evidence type="ECO:0000313" key="2">
    <source>
        <dbReference type="Proteomes" id="UP000652198"/>
    </source>
</evidence>
<comment type="caution">
    <text evidence="1">The sequence shown here is derived from an EMBL/GenBank/DDBJ whole genome shotgun (WGS) entry which is preliminary data.</text>
</comment>
<name>A0ABX2BIF5_9BURK</name>
<organism evidence="1 2">
    <name type="scientific">Paraburkholderia solitsugae</name>
    <dbReference type="NCBI Taxonomy" id="2675748"/>
    <lineage>
        <taxon>Bacteria</taxon>
        <taxon>Pseudomonadati</taxon>
        <taxon>Pseudomonadota</taxon>
        <taxon>Betaproteobacteria</taxon>
        <taxon>Burkholderiales</taxon>
        <taxon>Burkholderiaceae</taxon>
        <taxon>Paraburkholderia</taxon>
    </lineage>
</organism>
<keyword evidence="2" id="KW-1185">Reference proteome</keyword>
<dbReference type="Gene3D" id="1.10.4200.10">
    <property type="entry name" value="Triphosphoribosyl-dephospho-CoA protein"/>
    <property type="match status" value="1"/>
</dbReference>
<evidence type="ECO:0000313" key="1">
    <source>
        <dbReference type="EMBL" id="NPT40409.1"/>
    </source>
</evidence>
<dbReference type="InterPro" id="IPR002736">
    <property type="entry name" value="CitG"/>
</dbReference>
<dbReference type="Proteomes" id="UP000652198">
    <property type="component" value="Unassembled WGS sequence"/>
</dbReference>
<proteinExistence type="predicted"/>
<dbReference type="EMBL" id="WOEY01000015">
    <property type="protein sequence ID" value="NPT40409.1"/>
    <property type="molecule type" value="Genomic_DNA"/>
</dbReference>
<gene>
    <name evidence="1" type="ORF">GNZ12_03585</name>
</gene>
<reference evidence="1 2" key="1">
    <citation type="submission" date="2019-11" db="EMBL/GenBank/DDBJ databases">
        <title>Metabolism of dissolved organic matter in forest soils.</title>
        <authorList>
            <person name="Cyle K.T."/>
            <person name="Wilhelm R.C."/>
            <person name="Martinez C.E."/>
        </authorList>
    </citation>
    <scope>NUCLEOTIDE SEQUENCE [LARGE SCALE GENOMIC DNA]</scope>
    <source>
        <strain evidence="1 2">1N</strain>
    </source>
</reference>
<dbReference type="PANTHER" id="PTHR42280">
    <property type="entry name" value="CITG FAMILY PROTEIN"/>
    <property type="match status" value="1"/>
</dbReference>